<evidence type="ECO:0000256" key="4">
    <source>
        <dbReference type="ARBA" id="ARBA00023163"/>
    </source>
</evidence>
<evidence type="ECO:0000256" key="2">
    <source>
        <dbReference type="ARBA" id="ARBA00023015"/>
    </source>
</evidence>
<protein>
    <submittedName>
        <fullName evidence="6">MerR family transcriptional regulator</fullName>
    </submittedName>
</protein>
<keyword evidence="4" id="KW-0804">Transcription</keyword>
<dbReference type="Proteomes" id="UP000632659">
    <property type="component" value="Unassembled WGS sequence"/>
</dbReference>
<dbReference type="SUPFAM" id="SSF46955">
    <property type="entry name" value="Putative DNA-binding domain"/>
    <property type="match status" value="1"/>
</dbReference>
<evidence type="ECO:0000256" key="1">
    <source>
        <dbReference type="ARBA" id="ARBA00022491"/>
    </source>
</evidence>
<dbReference type="Pfam" id="PF13411">
    <property type="entry name" value="MerR_1"/>
    <property type="match status" value="1"/>
</dbReference>
<dbReference type="SUPFAM" id="SSF55136">
    <property type="entry name" value="Probable bacterial effector-binding domain"/>
    <property type="match status" value="1"/>
</dbReference>
<name>A0A8J6P1G7_9FIRM</name>
<keyword evidence="2" id="KW-0805">Transcription regulation</keyword>
<dbReference type="PROSITE" id="PS50937">
    <property type="entry name" value="HTH_MERR_2"/>
    <property type="match status" value="1"/>
</dbReference>
<dbReference type="GO" id="GO:0003700">
    <property type="term" value="F:DNA-binding transcription factor activity"/>
    <property type="evidence" value="ECO:0007669"/>
    <property type="project" value="InterPro"/>
</dbReference>
<dbReference type="RefSeq" id="WP_154825748.1">
    <property type="nucleotide sequence ID" value="NZ_JACRTL010000003.1"/>
</dbReference>
<dbReference type="InterPro" id="IPR000551">
    <property type="entry name" value="MerR-type_HTH_dom"/>
</dbReference>
<gene>
    <name evidence="6" type="ORF">H8702_07520</name>
</gene>
<dbReference type="Gene3D" id="3.20.80.10">
    <property type="entry name" value="Regulatory factor, effector binding domain"/>
    <property type="match status" value="1"/>
</dbReference>
<dbReference type="PANTHER" id="PTHR30204">
    <property type="entry name" value="REDOX-CYCLING DRUG-SENSING TRANSCRIPTIONAL ACTIVATOR SOXR"/>
    <property type="match status" value="1"/>
</dbReference>
<evidence type="ECO:0000313" key="6">
    <source>
        <dbReference type="EMBL" id="MBC8610969.1"/>
    </source>
</evidence>
<evidence type="ECO:0000259" key="5">
    <source>
        <dbReference type="PROSITE" id="PS50937"/>
    </source>
</evidence>
<evidence type="ECO:0000313" key="7">
    <source>
        <dbReference type="Proteomes" id="UP000632659"/>
    </source>
</evidence>
<organism evidence="6 7">
    <name type="scientific">Massiliimalia timonensis</name>
    <dbReference type="NCBI Taxonomy" id="1987501"/>
    <lineage>
        <taxon>Bacteria</taxon>
        <taxon>Bacillati</taxon>
        <taxon>Bacillota</taxon>
        <taxon>Clostridia</taxon>
        <taxon>Eubacteriales</taxon>
        <taxon>Oscillospiraceae</taxon>
        <taxon>Massiliimalia</taxon>
    </lineage>
</organism>
<sequence>MQLLTVGQMARLNHVSEQTLRLYDKEGLLRPNVRGENGYRYYDIKQSALLDIIQYMKSLGISLKEIKRQLKEQDIDGIERALREKQRQTDEEIRTLKCRQKALSRTIESFSRYRYAPPDGRVQMEYIPQRQAYLADTQINFYEHGLEIYETVLRKLQDGLVKNKLPQIYFCNAGTVLRQELFQKQEFYSTEAFVFVDREFVLDELITTFPAGNYACIYCDDFYKEKEYAKKLLAYIRAQNCEVCGDYLCEAIADIPLSFSGERKMFLRLQVPVAYCTKRTLKN</sequence>
<keyword evidence="1" id="KW-0678">Repressor</keyword>
<dbReference type="InterPro" id="IPR009061">
    <property type="entry name" value="DNA-bd_dom_put_sf"/>
</dbReference>
<feature type="domain" description="HTH merR-type" evidence="5">
    <location>
        <begin position="3"/>
        <end position="72"/>
    </location>
</feature>
<evidence type="ECO:0000256" key="3">
    <source>
        <dbReference type="ARBA" id="ARBA00023125"/>
    </source>
</evidence>
<reference evidence="6" key="1">
    <citation type="submission" date="2020-08" db="EMBL/GenBank/DDBJ databases">
        <title>Genome public.</title>
        <authorList>
            <person name="Liu C."/>
            <person name="Sun Q."/>
        </authorList>
    </citation>
    <scope>NUCLEOTIDE SEQUENCE</scope>
    <source>
        <strain evidence="6">NSJ-15</strain>
    </source>
</reference>
<keyword evidence="3" id="KW-0238">DNA-binding</keyword>
<dbReference type="InterPro" id="IPR011256">
    <property type="entry name" value="Reg_factor_effector_dom_sf"/>
</dbReference>
<accession>A0A8J6P1G7</accession>
<dbReference type="Gene3D" id="1.10.1660.10">
    <property type="match status" value="1"/>
</dbReference>
<dbReference type="EMBL" id="JACRTL010000003">
    <property type="protein sequence ID" value="MBC8610969.1"/>
    <property type="molecule type" value="Genomic_DNA"/>
</dbReference>
<keyword evidence="7" id="KW-1185">Reference proteome</keyword>
<proteinExistence type="predicted"/>
<dbReference type="GO" id="GO:0003677">
    <property type="term" value="F:DNA binding"/>
    <property type="evidence" value="ECO:0007669"/>
    <property type="project" value="UniProtKB-KW"/>
</dbReference>
<dbReference type="PANTHER" id="PTHR30204:SF69">
    <property type="entry name" value="MERR-FAMILY TRANSCRIPTIONAL REGULATOR"/>
    <property type="match status" value="1"/>
</dbReference>
<dbReference type="AlphaFoldDB" id="A0A8J6P1G7"/>
<dbReference type="InterPro" id="IPR047057">
    <property type="entry name" value="MerR_fam"/>
</dbReference>
<dbReference type="SMART" id="SM00422">
    <property type="entry name" value="HTH_MERR"/>
    <property type="match status" value="1"/>
</dbReference>
<comment type="caution">
    <text evidence="6">The sequence shown here is derived from an EMBL/GenBank/DDBJ whole genome shotgun (WGS) entry which is preliminary data.</text>
</comment>